<dbReference type="Proteomes" id="UP000679749">
    <property type="component" value="Unassembled WGS sequence"/>
</dbReference>
<keyword evidence="6" id="KW-1133">Transmembrane helix</keyword>
<dbReference type="Pfam" id="PF03323">
    <property type="entry name" value="GerA"/>
    <property type="match status" value="1"/>
</dbReference>
<feature type="transmembrane region" description="Helical" evidence="6">
    <location>
        <begin position="335"/>
        <end position="354"/>
    </location>
</feature>
<comment type="subcellular location">
    <subcellularLocation>
        <location evidence="4">Cell membrane</location>
    </subcellularLocation>
    <subcellularLocation>
        <location evidence="1">Membrane</location>
        <topology evidence="1">Multi-pass membrane protein</topology>
    </subcellularLocation>
</comment>
<keyword evidence="8" id="KW-1185">Reference proteome</keyword>
<sequence length="545" mass="61424">MREMTLNFFKNKNKKSIKDKWKEIQKETAKQPATQSQAKQKSEPIELVLTDNIQKIKELLGNSDDIITREIRIGKDGRIKACVVFTDGLVDSHAAQNFIMESLMIDLRMIDAETETFTGLNLLSYLKDMVLTVGDIQDLDDFTNLLDSLLSGKVILLFDGYSKGFTIDMKGWNQRSVEEPTTETTIRGPREGFTENIRVNTSLIRRKIKDHNLWIETRKIGKVSKTLVSIMYIKGIADDKIVEEVRKRLNRIKIDSILETGYIEELIQDGAWTPFPTMYHSERPDAIAADLFEGRVAILVDGTPFVMTVPIVFAQFLQSPEDYYNRADITTLLRFLRYVGFFIALLAPSLYIAITTFHQEMLPTQLLITLAAQREGVPFPAFIEALAMEVSFEILREAGLRMPKAIGQAVSIVGTLVIGTAAVEAGFVSAAMVIVVAITAIASFIVSNYELAIAIRMLRFPFMAIAASFGLFGIIVGLIAMVLHMCSLRSFGVPYMAPFGPFIKEDQKDAIFRFPRWAMSTRPRLFSQNNIVREDTPFPKSPQKE</sequence>
<gene>
    <name evidence="7" type="ORF">KHA99_27825</name>
</gene>
<dbReference type="EMBL" id="JAGYPF010000006">
    <property type="protein sequence ID" value="MBS4216238.1"/>
    <property type="molecule type" value="Genomic_DNA"/>
</dbReference>
<evidence type="ECO:0000256" key="4">
    <source>
        <dbReference type="PIRNR" id="PIRNR005690"/>
    </source>
</evidence>
<dbReference type="InterPro" id="IPR050768">
    <property type="entry name" value="UPF0353/GerABKA_families"/>
</dbReference>
<evidence type="ECO:0000256" key="5">
    <source>
        <dbReference type="SAM" id="MobiDB-lite"/>
    </source>
</evidence>
<comment type="caution">
    <text evidence="7">The sequence shown here is derived from an EMBL/GenBank/DDBJ whole genome shotgun (WGS) entry which is preliminary data.</text>
</comment>
<feature type="region of interest" description="Disordered" evidence="5">
    <location>
        <begin position="20"/>
        <end position="41"/>
    </location>
</feature>
<evidence type="ECO:0000256" key="3">
    <source>
        <dbReference type="ARBA" id="ARBA00023136"/>
    </source>
</evidence>
<accession>A0A942YWL0</accession>
<dbReference type="AlphaFoldDB" id="A0A942YWL0"/>
<dbReference type="PIRSF" id="PIRSF005690">
    <property type="entry name" value="GerBA"/>
    <property type="match status" value="1"/>
</dbReference>
<evidence type="ECO:0000313" key="8">
    <source>
        <dbReference type="Proteomes" id="UP000679749"/>
    </source>
</evidence>
<evidence type="ECO:0000256" key="6">
    <source>
        <dbReference type="SAM" id="Phobius"/>
    </source>
</evidence>
<name>A0A942YWL0_9BACI</name>
<dbReference type="GO" id="GO:0005886">
    <property type="term" value="C:plasma membrane"/>
    <property type="evidence" value="ECO:0007669"/>
    <property type="project" value="UniProtKB-SubCell"/>
</dbReference>
<dbReference type="GO" id="GO:0009847">
    <property type="term" value="P:spore germination"/>
    <property type="evidence" value="ECO:0007669"/>
    <property type="project" value="UniProtKB-UniRule"/>
</dbReference>
<feature type="transmembrane region" description="Helical" evidence="6">
    <location>
        <begin position="461"/>
        <end position="483"/>
    </location>
</feature>
<feature type="compositionally biased region" description="Basic and acidic residues" evidence="5">
    <location>
        <begin position="20"/>
        <end position="29"/>
    </location>
</feature>
<protein>
    <submittedName>
        <fullName evidence="7">Spore germination protein</fullName>
    </submittedName>
</protein>
<dbReference type="InterPro" id="IPR004995">
    <property type="entry name" value="Spore_Ger"/>
</dbReference>
<dbReference type="PANTHER" id="PTHR22550:SF5">
    <property type="entry name" value="LEUCINE ZIPPER PROTEIN 4"/>
    <property type="match status" value="1"/>
</dbReference>
<evidence type="ECO:0000313" key="7">
    <source>
        <dbReference type="EMBL" id="MBS4216238.1"/>
    </source>
</evidence>
<comment type="similarity">
    <text evidence="2 4">Belongs to the GerABKA family.</text>
</comment>
<keyword evidence="3 4" id="KW-0472">Membrane</keyword>
<keyword evidence="6" id="KW-0812">Transmembrane</keyword>
<reference evidence="7" key="1">
    <citation type="submission" date="2021-05" db="EMBL/GenBank/DDBJ databases">
        <title>Novel Bacillus species.</title>
        <authorList>
            <person name="Liu G."/>
        </authorList>
    </citation>
    <scope>NUCLEOTIDE SEQUENCE</scope>
    <source>
        <strain evidence="7">FJAT-49825</strain>
    </source>
</reference>
<proteinExistence type="inferred from homology"/>
<evidence type="ECO:0000256" key="2">
    <source>
        <dbReference type="ARBA" id="ARBA00005278"/>
    </source>
</evidence>
<evidence type="ECO:0000256" key="1">
    <source>
        <dbReference type="ARBA" id="ARBA00004141"/>
    </source>
</evidence>
<feature type="transmembrane region" description="Helical" evidence="6">
    <location>
        <begin position="429"/>
        <end position="449"/>
    </location>
</feature>
<organism evidence="7 8">
    <name type="scientific">Neobacillus rhizophilus</name>
    <dbReference type="NCBI Taxonomy" id="2833579"/>
    <lineage>
        <taxon>Bacteria</taxon>
        <taxon>Bacillati</taxon>
        <taxon>Bacillota</taxon>
        <taxon>Bacilli</taxon>
        <taxon>Bacillales</taxon>
        <taxon>Bacillaceae</taxon>
        <taxon>Neobacillus</taxon>
    </lineage>
</organism>
<dbReference type="PANTHER" id="PTHR22550">
    <property type="entry name" value="SPORE GERMINATION PROTEIN"/>
    <property type="match status" value="1"/>
</dbReference>